<reference evidence="3" key="2">
    <citation type="journal article" date="2009" name="Fungal Genet. Biol.">
        <title>The 2008 update of the Aspergillus nidulans genome annotation: a community effort.</title>
        <authorList>
            <person name="Wortman J.R."/>
            <person name="Gilsenan J.M."/>
            <person name="Joardar V."/>
            <person name="Deegan J."/>
            <person name="Clutterbuck J."/>
            <person name="Andersen M.R."/>
            <person name="Archer D."/>
            <person name="Bencina M."/>
            <person name="Braus G."/>
            <person name="Coutinho P."/>
            <person name="von Dohren H."/>
            <person name="Doonan J."/>
            <person name="Driessen A.J."/>
            <person name="Durek P."/>
            <person name="Espeso E."/>
            <person name="Fekete E."/>
            <person name="Flipphi M."/>
            <person name="Estrada C.G."/>
            <person name="Geysens S."/>
            <person name="Goldman G."/>
            <person name="de Groot P.W."/>
            <person name="Hansen K."/>
            <person name="Harris S.D."/>
            <person name="Heinekamp T."/>
            <person name="Helmstaedt K."/>
            <person name="Henrissat B."/>
            <person name="Hofmann G."/>
            <person name="Homan T."/>
            <person name="Horio T."/>
            <person name="Horiuchi H."/>
            <person name="James S."/>
            <person name="Jones M."/>
            <person name="Karaffa L."/>
            <person name="Karanyi Z."/>
            <person name="Kato M."/>
            <person name="Keller N."/>
            <person name="Kelly D.E."/>
            <person name="Kiel J.A."/>
            <person name="Kim J.M."/>
            <person name="van der Klei I.J."/>
            <person name="Klis F.M."/>
            <person name="Kovalchuk A."/>
            <person name="Krasevec N."/>
            <person name="Kubicek C.P."/>
            <person name="Liu B."/>
            <person name="Maccabe A."/>
            <person name="Meyer V."/>
            <person name="Mirabito P."/>
            <person name="Miskei M."/>
            <person name="Mos M."/>
            <person name="Mullins J."/>
            <person name="Nelson D.R."/>
            <person name="Nielsen J."/>
            <person name="Oakley B.R."/>
            <person name="Osmani S.A."/>
            <person name="Pakula T."/>
            <person name="Paszewski A."/>
            <person name="Paulsen I."/>
            <person name="Pilsyk S."/>
            <person name="Pocsi I."/>
            <person name="Punt P.J."/>
            <person name="Ram A.F."/>
            <person name="Ren Q."/>
            <person name="Robellet X."/>
            <person name="Robson G."/>
            <person name="Seiboth B."/>
            <person name="van Solingen P."/>
            <person name="Specht T."/>
            <person name="Sun J."/>
            <person name="Taheri-Talesh N."/>
            <person name="Takeshita N."/>
            <person name="Ussery D."/>
            <person name="vanKuyk P.A."/>
            <person name="Visser H."/>
            <person name="van de Vondervoort P.J."/>
            <person name="de Vries R.P."/>
            <person name="Walton J."/>
            <person name="Xiang X."/>
            <person name="Xiong Y."/>
            <person name="Zeng A.P."/>
            <person name="Brandt B.W."/>
            <person name="Cornell M.J."/>
            <person name="van den Hondel C.A."/>
            <person name="Visser J."/>
            <person name="Oliver S.G."/>
            <person name="Turner G."/>
        </authorList>
    </citation>
    <scope>GENOME REANNOTATION</scope>
    <source>
        <strain evidence="3">FGSC A4 / ATCC 38163 / CBS 112.46 / NRRL 194 / M139</strain>
    </source>
</reference>
<feature type="region of interest" description="Disordered" evidence="1">
    <location>
        <begin position="134"/>
        <end position="157"/>
    </location>
</feature>
<feature type="region of interest" description="Disordered" evidence="1">
    <location>
        <begin position="195"/>
        <end position="233"/>
    </location>
</feature>
<evidence type="ECO:0000313" key="3">
    <source>
        <dbReference type="Proteomes" id="UP000000560"/>
    </source>
</evidence>
<accession>C8VBJ1</accession>
<evidence type="ECO:0000256" key="1">
    <source>
        <dbReference type="SAM" id="MobiDB-lite"/>
    </source>
</evidence>
<dbReference type="VEuPathDB" id="FungiDB:AN7509"/>
<organism evidence="2 3">
    <name type="scientific">Emericella nidulans (strain FGSC A4 / ATCC 38163 / CBS 112.46 / NRRL 194 / M139)</name>
    <name type="common">Aspergillus nidulans</name>
    <dbReference type="NCBI Taxonomy" id="227321"/>
    <lineage>
        <taxon>Eukaryota</taxon>
        <taxon>Fungi</taxon>
        <taxon>Dikarya</taxon>
        <taxon>Ascomycota</taxon>
        <taxon>Pezizomycotina</taxon>
        <taxon>Eurotiomycetes</taxon>
        <taxon>Eurotiomycetidae</taxon>
        <taxon>Eurotiales</taxon>
        <taxon>Aspergillaceae</taxon>
        <taxon>Aspergillus</taxon>
        <taxon>Aspergillus subgen. Nidulantes</taxon>
    </lineage>
</organism>
<dbReference type="RefSeq" id="XP_680778.1">
    <property type="nucleotide sequence ID" value="XM_675686.1"/>
</dbReference>
<dbReference type="InParanoid" id="Q5AW21"/>
<keyword evidence="3" id="KW-1185">Reference proteome</keyword>
<dbReference type="Proteomes" id="UP000000560">
    <property type="component" value="Chromosome IV"/>
</dbReference>
<dbReference type="KEGG" id="ani:ANIA_07509"/>
<accession>Q5AW21</accession>
<name>Q5AW21_EMENI</name>
<dbReference type="AlphaFoldDB" id="Q5AW21"/>
<evidence type="ECO:0000313" key="2">
    <source>
        <dbReference type="EMBL" id="CBF79525.1"/>
    </source>
</evidence>
<protein>
    <submittedName>
        <fullName evidence="2">Uncharacterized protein</fullName>
    </submittedName>
</protein>
<dbReference type="GeneID" id="2869358"/>
<sequence>MTPDKAYPQAERDRLIGIASRPATEVPRAFNRSRGTPQVSAAIWLEAESYCCAAIGQPQGSVYPISHTQVTSPRQLRANPSTVTLARYLRGKNGENGDSRPGFSGDSPMLNGVNITAGSDSCPGRFLARNPGAARVVGSQTESRAGMKGLGTDDRPAEENVIPVKGARLRAPASRGFVHAFLDLLGLLVGPVMLQDDNPSRTTRRRSTVRTDRPASRRMASGDQGHGDLTSPLFTAIHGTGHLPLRTSYITTRRRSVAHPTRHPGISGL</sequence>
<proteinExistence type="predicted"/>
<gene>
    <name evidence="2" type="ORF">ANIA_07509</name>
</gene>
<dbReference type="HOGENOM" id="CLU_1034490_0_0_1"/>
<reference evidence="3" key="1">
    <citation type="journal article" date="2005" name="Nature">
        <title>Sequencing of Aspergillus nidulans and comparative analysis with A. fumigatus and A. oryzae.</title>
        <authorList>
            <person name="Galagan J.E."/>
            <person name="Calvo S.E."/>
            <person name="Cuomo C."/>
            <person name="Ma L.J."/>
            <person name="Wortman J.R."/>
            <person name="Batzoglou S."/>
            <person name="Lee S.I."/>
            <person name="Basturkmen M."/>
            <person name="Spevak C.C."/>
            <person name="Clutterbuck J."/>
            <person name="Kapitonov V."/>
            <person name="Jurka J."/>
            <person name="Scazzocchio C."/>
            <person name="Farman M."/>
            <person name="Butler J."/>
            <person name="Purcell S."/>
            <person name="Harris S."/>
            <person name="Braus G.H."/>
            <person name="Draht O."/>
            <person name="Busch S."/>
            <person name="D'Enfert C."/>
            <person name="Bouchier C."/>
            <person name="Goldman G.H."/>
            <person name="Bell-Pedersen D."/>
            <person name="Griffiths-Jones S."/>
            <person name="Doonan J.H."/>
            <person name="Yu J."/>
            <person name="Vienken K."/>
            <person name="Pain A."/>
            <person name="Freitag M."/>
            <person name="Selker E.U."/>
            <person name="Archer D.B."/>
            <person name="Penalva M.A."/>
            <person name="Oakley B.R."/>
            <person name="Momany M."/>
            <person name="Tanaka T."/>
            <person name="Kumagai T."/>
            <person name="Asai K."/>
            <person name="Machida M."/>
            <person name="Nierman W.C."/>
            <person name="Denning D.W."/>
            <person name="Caddick M."/>
            <person name="Hynes M."/>
            <person name="Paoletti M."/>
            <person name="Fischer R."/>
            <person name="Miller B."/>
            <person name="Dyer P."/>
            <person name="Sachs M.S."/>
            <person name="Osmani S.A."/>
            <person name="Birren B.W."/>
        </authorList>
    </citation>
    <scope>NUCLEOTIDE SEQUENCE [LARGE SCALE GENOMIC DNA]</scope>
    <source>
        <strain evidence="3">FGSC A4 / ATCC 38163 / CBS 112.46 / NRRL 194 / M139</strain>
    </source>
</reference>
<dbReference type="EMBL" id="BN001304">
    <property type="protein sequence ID" value="CBF79525.1"/>
    <property type="molecule type" value="Genomic_DNA"/>
</dbReference>